<dbReference type="InterPro" id="IPR024618">
    <property type="entry name" value="DUF3857"/>
</dbReference>
<evidence type="ECO:0000313" key="3">
    <source>
        <dbReference type="EMBL" id="ABI67182.1"/>
    </source>
</evidence>
<dbReference type="RefSeq" id="WP_011644826.1">
    <property type="nucleotide sequence ID" value="NC_008347.1"/>
</dbReference>
<protein>
    <recommendedName>
        <fullName evidence="2">DUF3857 domain-containing protein</fullName>
    </recommendedName>
</protein>
<reference evidence="3 4" key="1">
    <citation type="submission" date="2006-08" db="EMBL/GenBank/DDBJ databases">
        <title>Complete sequence of Maricaulis maris MCS10.</title>
        <authorList>
            <consortium name="US DOE Joint Genome Institute"/>
            <person name="Copeland A."/>
            <person name="Lucas S."/>
            <person name="Lapidus A."/>
            <person name="Barry K."/>
            <person name="Detter J.C."/>
            <person name="Glavina del Rio T."/>
            <person name="Hammon N."/>
            <person name="Israni S."/>
            <person name="Dalin E."/>
            <person name="Tice H."/>
            <person name="Pitluck S."/>
            <person name="Saunders E."/>
            <person name="Brettin T."/>
            <person name="Bruce D."/>
            <person name="Han C."/>
            <person name="Tapia R."/>
            <person name="Gilna P."/>
            <person name="Schmutz J."/>
            <person name="Larimer F."/>
            <person name="Land M."/>
            <person name="Hauser L."/>
            <person name="Kyrpides N."/>
            <person name="Mikhailova N."/>
            <person name="Viollier P."/>
            <person name="Stephens C."/>
            <person name="Richardson P."/>
        </authorList>
    </citation>
    <scope>NUCLEOTIDE SEQUENCE [LARGE SCALE GENOMIC DNA]</scope>
    <source>
        <strain evidence="3 4">MCS10</strain>
    </source>
</reference>
<dbReference type="AlphaFoldDB" id="Q0AKL1"/>
<dbReference type="OrthoDB" id="98874at2"/>
<dbReference type="Gene3D" id="2.60.40.3140">
    <property type="match status" value="1"/>
</dbReference>
<keyword evidence="4" id="KW-1185">Reference proteome</keyword>
<sequence length="658" mass="72441">MAQHGDPDVADVTSPASGDTSPALSDPTALGTLPDSATFTPTPNFVSELAPPARGTEVFEAEGGVRYALYQLEHTNMGEDPREYVRIISEPVTSGGVDSVANGTVVFNPAFQTLEFHTLRVERDGSFEDRTDSTTIEFARRETRLERRMFDGRATAIVRFSDIRIGDRVEYSYTITGRNPALPANDSREIRLGFGAPVERMLVTSTWPNSRPPHYRQLGPAAAANVTASSEGPAQTLRFGPIPTATFTGERSAPSWIRQSPSLQLSDFANWEDVSRWSAPMYQPGSSDAVDEIADRIRAEHADPADQLVAALRFTQDEIRYLAISFGAGGYVPAMPPETLERRYGDCKAKTVLLIALLEALDIEAEAALVHTSQGRALLDGLPRHTAFNHVIVRAYLDGEAYWLDGTRREQGGRLDTLDQPDFGFALPINTDGAAPVAMEPTQFGESFFEGEEALTIHSINGDATLEVTYTARNLGADRARTSLSRTGRADLQERFLDQYGARFGAVSSTRDLTIEDDRETNVLIMHMQIGIENVLTPHEDGERLQASARMQMRSPTNGNAERNRRFPLTLTYPVHQTARLVVDLPDAMADWTLEPEARQLTVDGIDFSTVRSRDGNRITLDYTLLVDRPYLPPEEAAAALALGDQINQLTRWSLVSP</sequence>
<dbReference type="Pfam" id="PF12969">
    <property type="entry name" value="DUF3857"/>
    <property type="match status" value="1"/>
</dbReference>
<dbReference type="Gene3D" id="3.10.620.30">
    <property type="match status" value="1"/>
</dbReference>
<organism evidence="3 4">
    <name type="scientific">Maricaulis maris (strain MCS10)</name>
    <name type="common">Caulobacter maris</name>
    <dbReference type="NCBI Taxonomy" id="394221"/>
    <lineage>
        <taxon>Bacteria</taxon>
        <taxon>Pseudomonadati</taxon>
        <taxon>Pseudomonadota</taxon>
        <taxon>Alphaproteobacteria</taxon>
        <taxon>Maricaulales</taxon>
        <taxon>Maricaulaceae</taxon>
        <taxon>Maricaulis</taxon>
    </lineage>
</organism>
<name>Q0AKL1_MARMM</name>
<dbReference type="SUPFAM" id="SSF54001">
    <property type="entry name" value="Cysteine proteinases"/>
    <property type="match status" value="1"/>
</dbReference>
<dbReference type="HOGENOM" id="CLU_016232_0_0_5"/>
<dbReference type="eggNOG" id="COG1305">
    <property type="taxonomic scope" value="Bacteria"/>
</dbReference>
<gene>
    <name evidence="3" type="ordered locus">Mmar10_2901</name>
</gene>
<proteinExistence type="predicted"/>
<dbReference type="KEGG" id="mmr:Mmar10_2901"/>
<accession>Q0AKL1</accession>
<dbReference type="EMBL" id="CP000449">
    <property type="protein sequence ID" value="ABI67182.1"/>
    <property type="molecule type" value="Genomic_DNA"/>
</dbReference>
<feature type="compositionally biased region" description="Polar residues" evidence="1">
    <location>
        <begin position="14"/>
        <end position="23"/>
    </location>
</feature>
<evidence type="ECO:0000256" key="1">
    <source>
        <dbReference type="SAM" id="MobiDB-lite"/>
    </source>
</evidence>
<dbReference type="InterPro" id="IPR038765">
    <property type="entry name" value="Papain-like_cys_pep_sf"/>
</dbReference>
<evidence type="ECO:0000313" key="4">
    <source>
        <dbReference type="Proteomes" id="UP000001964"/>
    </source>
</evidence>
<dbReference type="Proteomes" id="UP000001964">
    <property type="component" value="Chromosome"/>
</dbReference>
<evidence type="ECO:0000259" key="2">
    <source>
        <dbReference type="Pfam" id="PF12969"/>
    </source>
</evidence>
<feature type="region of interest" description="Disordered" evidence="1">
    <location>
        <begin position="1"/>
        <end position="37"/>
    </location>
</feature>
<feature type="domain" description="DUF3857" evidence="2">
    <location>
        <begin position="83"/>
        <end position="219"/>
    </location>
</feature>